<dbReference type="EMBL" id="FQYY01000027">
    <property type="protein sequence ID" value="SHJ26679.1"/>
    <property type="molecule type" value="Genomic_DNA"/>
</dbReference>
<protein>
    <submittedName>
        <fullName evidence="2">Uncharacterized protein</fullName>
    </submittedName>
</protein>
<keyword evidence="3" id="KW-1185">Reference proteome</keyword>
<name>A0A1M6HWQ8_9FLAO</name>
<evidence type="ECO:0000313" key="3">
    <source>
        <dbReference type="Proteomes" id="UP000184225"/>
    </source>
</evidence>
<sequence length="90" mass="10148">MKIYYYFKVILYLSALSLTTYAIVKEGIRSSHTPPVGFIIPVFIIFVAIIFMLIDLLIIKETKNCNAHTMISFLAILINLIIAIGIIISI</sequence>
<organism evidence="2 3">
    <name type="scientific">Mesonia phycicola</name>
    <dbReference type="NCBI Taxonomy" id="579105"/>
    <lineage>
        <taxon>Bacteria</taxon>
        <taxon>Pseudomonadati</taxon>
        <taxon>Bacteroidota</taxon>
        <taxon>Flavobacteriia</taxon>
        <taxon>Flavobacteriales</taxon>
        <taxon>Flavobacteriaceae</taxon>
        <taxon>Mesonia</taxon>
    </lineage>
</organism>
<keyword evidence="1" id="KW-0812">Transmembrane</keyword>
<accession>A0A1M6HWQ8</accession>
<reference evidence="2 3" key="1">
    <citation type="submission" date="2016-11" db="EMBL/GenBank/DDBJ databases">
        <authorList>
            <person name="Jaros S."/>
            <person name="Januszkiewicz K."/>
            <person name="Wedrychowicz H."/>
        </authorList>
    </citation>
    <scope>NUCLEOTIDE SEQUENCE [LARGE SCALE GENOMIC DNA]</scope>
    <source>
        <strain evidence="2 3">DSM 21425</strain>
    </source>
</reference>
<evidence type="ECO:0000256" key="1">
    <source>
        <dbReference type="SAM" id="Phobius"/>
    </source>
</evidence>
<dbReference type="Proteomes" id="UP000184225">
    <property type="component" value="Unassembled WGS sequence"/>
</dbReference>
<dbReference type="AlphaFoldDB" id="A0A1M6HWQ8"/>
<feature type="transmembrane region" description="Helical" evidence="1">
    <location>
        <begin position="36"/>
        <end position="58"/>
    </location>
</feature>
<keyword evidence="1" id="KW-1133">Transmembrane helix</keyword>
<keyword evidence="1" id="KW-0472">Membrane</keyword>
<feature type="transmembrane region" description="Helical" evidence="1">
    <location>
        <begin position="5"/>
        <end position="24"/>
    </location>
</feature>
<feature type="transmembrane region" description="Helical" evidence="1">
    <location>
        <begin position="70"/>
        <end position="88"/>
    </location>
</feature>
<proteinExistence type="predicted"/>
<evidence type="ECO:0000313" key="2">
    <source>
        <dbReference type="EMBL" id="SHJ26679.1"/>
    </source>
</evidence>
<gene>
    <name evidence="2" type="ORF">SAMN04488096_1272</name>
</gene>